<feature type="transmembrane region" description="Helical" evidence="1">
    <location>
        <begin position="20"/>
        <end position="43"/>
    </location>
</feature>
<dbReference type="RefSeq" id="WP_167354537.1">
    <property type="nucleotide sequence ID" value="NZ_DRFN01000009.1"/>
</dbReference>
<reference evidence="2 3" key="1">
    <citation type="submission" date="2016-10" db="EMBL/GenBank/DDBJ databases">
        <authorList>
            <person name="Varghese N."/>
            <person name="Submissions S."/>
        </authorList>
    </citation>
    <scope>NUCLEOTIDE SEQUENCE [LARGE SCALE GENOMIC DNA]</scope>
    <source>
        <strain evidence="2 3">DSM 17584</strain>
    </source>
</reference>
<gene>
    <name evidence="2" type="ORF">SAMN04488512_11249</name>
</gene>
<dbReference type="EMBL" id="FNJD01000012">
    <property type="protein sequence ID" value="SDP27010.1"/>
    <property type="molecule type" value="Genomic_DNA"/>
</dbReference>
<name>A0ABY0SI94_9RHOB</name>
<organism evidence="2 3">
    <name type="scientific">Sulfitobacter litoralis</name>
    <dbReference type="NCBI Taxonomy" id="335975"/>
    <lineage>
        <taxon>Bacteria</taxon>
        <taxon>Pseudomonadati</taxon>
        <taxon>Pseudomonadota</taxon>
        <taxon>Alphaproteobacteria</taxon>
        <taxon>Rhodobacterales</taxon>
        <taxon>Roseobacteraceae</taxon>
        <taxon>Sulfitobacter</taxon>
    </lineage>
</organism>
<keyword evidence="1" id="KW-0472">Membrane</keyword>
<accession>A0ABY0SI94</accession>
<evidence type="ECO:0000313" key="2">
    <source>
        <dbReference type="EMBL" id="SDP27010.1"/>
    </source>
</evidence>
<evidence type="ECO:0000313" key="3">
    <source>
        <dbReference type="Proteomes" id="UP000198646"/>
    </source>
</evidence>
<keyword evidence="1" id="KW-1133">Transmembrane helix</keyword>
<dbReference type="Proteomes" id="UP000198646">
    <property type="component" value="Unassembled WGS sequence"/>
</dbReference>
<proteinExistence type="predicted"/>
<keyword evidence="3" id="KW-1185">Reference proteome</keyword>
<evidence type="ECO:0008006" key="4">
    <source>
        <dbReference type="Google" id="ProtNLM"/>
    </source>
</evidence>
<comment type="caution">
    <text evidence="2">The sequence shown here is derived from an EMBL/GenBank/DDBJ whole genome shotgun (WGS) entry which is preliminary data.</text>
</comment>
<keyword evidence="1" id="KW-0812">Transmembrane</keyword>
<evidence type="ECO:0000256" key="1">
    <source>
        <dbReference type="SAM" id="Phobius"/>
    </source>
</evidence>
<sequence length="57" mass="5957">MLSKLITFCKSPSGAVTVDWVVLCAAVVSLAVLMVVTMTTGTVELADKLMTQTPGDI</sequence>
<protein>
    <recommendedName>
        <fullName evidence="4">Flp pilus assembly protein, pilin Flp</fullName>
    </recommendedName>
</protein>